<name>A0ABR2F6S3_9ROSI</name>
<dbReference type="EMBL" id="JBBPBM010000008">
    <property type="protein sequence ID" value="KAK8572705.1"/>
    <property type="molecule type" value="Genomic_DNA"/>
</dbReference>
<evidence type="ECO:0000313" key="1">
    <source>
        <dbReference type="EMBL" id="KAK8572705.1"/>
    </source>
</evidence>
<comment type="caution">
    <text evidence="1">The sequence shown here is derived from an EMBL/GenBank/DDBJ whole genome shotgun (WGS) entry which is preliminary data.</text>
</comment>
<keyword evidence="2" id="KW-1185">Reference proteome</keyword>
<accession>A0ABR2F6S3</accession>
<proteinExistence type="predicted"/>
<dbReference type="InterPro" id="IPR036691">
    <property type="entry name" value="Endo/exonu/phosph_ase_sf"/>
</dbReference>
<dbReference type="SUPFAM" id="SSF56219">
    <property type="entry name" value="DNase I-like"/>
    <property type="match status" value="1"/>
</dbReference>
<evidence type="ECO:0000313" key="2">
    <source>
        <dbReference type="Proteomes" id="UP001472677"/>
    </source>
</evidence>
<protein>
    <submittedName>
        <fullName evidence="1">Uncharacterized protein</fullName>
    </submittedName>
</protein>
<organism evidence="1 2">
    <name type="scientific">Hibiscus sabdariffa</name>
    <name type="common">roselle</name>
    <dbReference type="NCBI Taxonomy" id="183260"/>
    <lineage>
        <taxon>Eukaryota</taxon>
        <taxon>Viridiplantae</taxon>
        <taxon>Streptophyta</taxon>
        <taxon>Embryophyta</taxon>
        <taxon>Tracheophyta</taxon>
        <taxon>Spermatophyta</taxon>
        <taxon>Magnoliopsida</taxon>
        <taxon>eudicotyledons</taxon>
        <taxon>Gunneridae</taxon>
        <taxon>Pentapetalae</taxon>
        <taxon>rosids</taxon>
        <taxon>malvids</taxon>
        <taxon>Malvales</taxon>
        <taxon>Malvaceae</taxon>
        <taxon>Malvoideae</taxon>
        <taxon>Hibiscus</taxon>
    </lineage>
</organism>
<dbReference type="Proteomes" id="UP001472677">
    <property type="component" value="Unassembled WGS sequence"/>
</dbReference>
<dbReference type="PANTHER" id="PTHR33710">
    <property type="entry name" value="BNAC02G09200D PROTEIN"/>
    <property type="match status" value="1"/>
</dbReference>
<reference evidence="1 2" key="1">
    <citation type="journal article" date="2024" name="G3 (Bethesda)">
        <title>Genome assembly of Hibiscus sabdariffa L. provides insights into metabolisms of medicinal natural products.</title>
        <authorList>
            <person name="Kim T."/>
        </authorList>
    </citation>
    <scope>NUCLEOTIDE SEQUENCE [LARGE SCALE GENOMIC DNA]</scope>
    <source>
        <strain evidence="1">TK-2024</strain>
        <tissue evidence="1">Old leaves</tissue>
    </source>
</reference>
<dbReference type="PANTHER" id="PTHR33710:SF77">
    <property type="entry name" value="DNASE I-LIKE SUPERFAMILY PROTEIN"/>
    <property type="match status" value="1"/>
</dbReference>
<dbReference type="Gene3D" id="3.60.10.10">
    <property type="entry name" value="Endonuclease/exonuclease/phosphatase"/>
    <property type="match status" value="1"/>
</dbReference>
<sequence>MISNQFIHGKCWESDEEKLCYFIVVYASPTVSIRMFLWEQLLTVKFRNGEAWLLSGDFNALIRIEERFGGLISQLGVSSLFWDFVYNDGLFEVEYRGADFTWWWCLLYERLDRYLVSDAWYLSFPNTMVIHLDRVGSDHCPLILIMTQQTRSTDDRLFCFIVAWQDHPQYNEFLTLTWNPNESEH</sequence>
<gene>
    <name evidence="1" type="ORF">V6N12_028752</name>
</gene>